<accession>A0A9E7CRS8</accession>
<dbReference type="InterPro" id="IPR018197">
    <property type="entry name" value="Glycerate_kinase_RE-like"/>
</dbReference>
<evidence type="ECO:0000256" key="1">
    <source>
        <dbReference type="ARBA" id="ARBA00006284"/>
    </source>
</evidence>
<dbReference type="PANTHER" id="PTHR21599">
    <property type="entry name" value="GLYCERATE KINASE"/>
    <property type="match status" value="1"/>
</dbReference>
<dbReference type="KEGG" id="aaco:K1I37_17540"/>
<dbReference type="PIRSF" id="PIRSF006078">
    <property type="entry name" value="GlxK"/>
    <property type="match status" value="1"/>
</dbReference>
<dbReference type="RefSeq" id="WP_021296878.1">
    <property type="nucleotide sequence ID" value="NZ_AURB01000137.1"/>
</dbReference>
<dbReference type="NCBIfam" id="TIGR00045">
    <property type="entry name" value="glycerate kinase"/>
    <property type="match status" value="1"/>
</dbReference>
<dbReference type="Proteomes" id="UP000829401">
    <property type="component" value="Chromosome"/>
</dbReference>
<comment type="similarity">
    <text evidence="1 4">Belongs to the glycerate kinase type-1 family.</text>
</comment>
<dbReference type="eggNOG" id="COG1929">
    <property type="taxonomic scope" value="Bacteria"/>
</dbReference>
<evidence type="ECO:0000313" key="6">
    <source>
        <dbReference type="Proteomes" id="UP000829401"/>
    </source>
</evidence>
<dbReference type="OrthoDB" id="9774290at2"/>
<evidence type="ECO:0000256" key="3">
    <source>
        <dbReference type="ARBA" id="ARBA00022777"/>
    </source>
</evidence>
<accession>T0D1K2</accession>
<sequence length="378" mass="39799">MRLLVASDSFKGSLTSGQVIEAVQEAANRCGGVEVRGIPVADGGEGTLESILAVLPGRKVSCTVLDPLGRSVETYFAVVGRTAIVEMAKSSGLPLLALHERNPLLTTSYGLGQLIEGALEVDAVEELIVGIGGSATNDGGLGMMQALGLRALDAANRELPFGGHHLALLDRFDLTQLHPRLREVRIRVMCDVTNPLCGDDGASAVYGPQKGADAEMIRTLDENLHHLATCIKEKLGMDVADMPGAGAAGGVGAALLAFCQAKLEPGIEVVLDLFQFDEMVQDVDLILTGEGRTDQQTLYGKVVSGVARRARLAGKPVVCLSGSLSSDLRPLYQHGVSALFSICPGPVAEETAMANAYEYLTAAAENVIRLWQSHKALC</sequence>
<dbReference type="Gene3D" id="3.90.1510.10">
    <property type="entry name" value="Glycerate kinase, domain 2"/>
    <property type="match status" value="1"/>
</dbReference>
<dbReference type="GO" id="GO:0031388">
    <property type="term" value="P:organic acid phosphorylation"/>
    <property type="evidence" value="ECO:0007669"/>
    <property type="project" value="UniProtKB-UniRule"/>
</dbReference>
<protein>
    <submittedName>
        <fullName evidence="5">Glycerate kinase</fullName>
    </submittedName>
</protein>
<keyword evidence="6" id="KW-1185">Reference proteome</keyword>
<dbReference type="Pfam" id="PF02595">
    <property type="entry name" value="Gly_kinase"/>
    <property type="match status" value="1"/>
</dbReference>
<dbReference type="PANTHER" id="PTHR21599:SF0">
    <property type="entry name" value="GLYCERATE KINASE"/>
    <property type="match status" value="1"/>
</dbReference>
<dbReference type="InterPro" id="IPR004381">
    <property type="entry name" value="Glycerate_kinase"/>
</dbReference>
<dbReference type="GO" id="GO:0008887">
    <property type="term" value="F:glycerate kinase activity"/>
    <property type="evidence" value="ECO:0007669"/>
    <property type="project" value="UniProtKB-UniRule"/>
</dbReference>
<gene>
    <name evidence="5" type="ORF">K1I37_17540</name>
</gene>
<dbReference type="InterPro" id="IPR018193">
    <property type="entry name" value="Glyc_kinase_flavodox-like_fold"/>
</dbReference>
<dbReference type="InterPro" id="IPR036129">
    <property type="entry name" value="Glycerate_kinase_sf"/>
</dbReference>
<dbReference type="Gene3D" id="3.40.50.10350">
    <property type="entry name" value="Glycerate kinase, domain 1"/>
    <property type="match status" value="1"/>
</dbReference>
<dbReference type="AlphaFoldDB" id="T0D1K2"/>
<evidence type="ECO:0000256" key="2">
    <source>
        <dbReference type="ARBA" id="ARBA00022679"/>
    </source>
</evidence>
<proteinExistence type="inferred from homology"/>
<dbReference type="SUPFAM" id="SSF110738">
    <property type="entry name" value="Glycerate kinase I"/>
    <property type="match status" value="1"/>
</dbReference>
<keyword evidence="2 4" id="KW-0808">Transferase</keyword>
<evidence type="ECO:0000313" key="5">
    <source>
        <dbReference type="EMBL" id="UNO48445.1"/>
    </source>
</evidence>
<dbReference type="STRING" id="1356854.N007_09085"/>
<evidence type="ECO:0000256" key="4">
    <source>
        <dbReference type="PIRNR" id="PIRNR006078"/>
    </source>
</evidence>
<dbReference type="EMBL" id="CP080467">
    <property type="protein sequence ID" value="UNO48445.1"/>
    <property type="molecule type" value="Genomic_DNA"/>
</dbReference>
<keyword evidence="3 4" id="KW-0418">Kinase</keyword>
<reference evidence="6" key="1">
    <citation type="journal article" date="2022" name="G3 (Bethesda)">
        <title>Unveiling the complete genome sequence of Alicyclobacillus acidoterrestris DSM 3922T, a taint-producing strain.</title>
        <authorList>
            <person name="Leonardo I.C."/>
            <person name="Barreto Crespo M.T."/>
            <person name="Gaspar F.B."/>
        </authorList>
    </citation>
    <scope>NUCLEOTIDE SEQUENCE [LARGE SCALE GENOMIC DNA]</scope>
    <source>
        <strain evidence="6">DSM 3922</strain>
    </source>
</reference>
<name>T0D1K2_ALIAG</name>
<organism evidence="5 6">
    <name type="scientific">Alicyclobacillus acidoterrestris (strain ATCC 49025 / DSM 3922 / CIP 106132 / NCIMB 13137 / GD3B)</name>
    <dbReference type="NCBI Taxonomy" id="1356854"/>
    <lineage>
        <taxon>Bacteria</taxon>
        <taxon>Bacillati</taxon>
        <taxon>Bacillota</taxon>
        <taxon>Bacilli</taxon>
        <taxon>Bacillales</taxon>
        <taxon>Alicyclobacillaceae</taxon>
        <taxon>Alicyclobacillus</taxon>
    </lineage>
</organism>